<dbReference type="GeneID" id="921757"/>
<keyword evidence="2" id="KW-1185">Reference proteome</keyword>
<evidence type="ECO:0000313" key="2">
    <source>
        <dbReference type="Proteomes" id="UP000002093"/>
    </source>
</evidence>
<dbReference type="EMBL" id="AF396866">
    <property type="protein sequence ID" value="AAK94357.1"/>
    <property type="molecule type" value="Genomic_DNA"/>
</dbReference>
<proteinExistence type="predicted"/>
<dbReference type="KEGG" id="vg:921757"/>
<reference evidence="1 2" key="1">
    <citation type="submission" date="2001-06" db="EMBL/GenBank/DDBJ databases">
        <title>Genome organization of temperate Myxococcus phage Mx8.</title>
        <authorList>
            <person name="Youderian P."/>
            <person name="Walthers D."/>
            <person name="Salmi D."/>
            <person name="Magrini V."/>
            <person name="Hartzell P.L."/>
        </authorList>
    </citation>
    <scope>NUCLEOTIDE SEQUENCE [LARGE SCALE GENOMIC DNA]</scope>
</reference>
<dbReference type="RefSeq" id="NP_203436.1">
    <property type="nucleotide sequence ID" value="NC_003085.1"/>
</dbReference>
<protein>
    <submittedName>
        <fullName evidence="1">p22</fullName>
    </submittedName>
</protein>
<evidence type="ECO:0000313" key="1">
    <source>
        <dbReference type="EMBL" id="AAK94357.1"/>
    </source>
</evidence>
<sequence length="97" mass="10705">MSCRYQFMGEQEDADLDVVLSRGMTRVYDGTAAPRSGRVGCPIAGCPDAEAEDTLCEAHWMEFHASPERAEFMARRSTFAEAGNAFGRRLGVKEGRL</sequence>
<organism evidence="1 2">
    <name type="scientific">Myxococcus phage Mx8</name>
    <dbReference type="NCBI Taxonomy" id="49964"/>
    <lineage>
        <taxon>Viruses</taxon>
        <taxon>Duplodnaviria</taxon>
        <taxon>Heunggongvirae</taxon>
        <taxon>Uroviricota</taxon>
        <taxon>Caudoviricetes</taxon>
        <taxon>Myxoctovirus</taxon>
        <taxon>Myxoctovirus Mx8</taxon>
    </lineage>
</organism>
<name>Q94MU7_9CAUD</name>
<dbReference type="Proteomes" id="UP000002093">
    <property type="component" value="Segment"/>
</dbReference>
<accession>Q94MU7</accession>